<dbReference type="InterPro" id="IPR045279">
    <property type="entry name" value="ARR-like"/>
</dbReference>
<dbReference type="Proteomes" id="UP000030687">
    <property type="component" value="Unassembled WGS sequence"/>
</dbReference>
<feature type="modified residue" description="4-aspartylphosphate" evidence="5">
    <location>
        <position position="76"/>
    </location>
</feature>
<keyword evidence="1" id="KW-0902">Two-component regulatory system</keyword>
<keyword evidence="4" id="KW-0539">Nucleus</keyword>
<gene>
    <name evidence="7" type="ORF">CICLE_v10033605mg</name>
</gene>
<protein>
    <recommendedName>
        <fullName evidence="6">Response regulatory domain-containing protein</fullName>
    </recommendedName>
</protein>
<keyword evidence="8" id="KW-1185">Reference proteome</keyword>
<dbReference type="InterPro" id="IPR011006">
    <property type="entry name" value="CheY-like_superfamily"/>
</dbReference>
<dbReference type="AlphaFoldDB" id="V4VAP0"/>
<dbReference type="EMBL" id="KI536726">
    <property type="protein sequence ID" value="ESR49319.1"/>
    <property type="molecule type" value="Genomic_DNA"/>
</dbReference>
<dbReference type="PROSITE" id="PS50110">
    <property type="entry name" value="RESPONSE_REGULATORY"/>
    <property type="match status" value="1"/>
</dbReference>
<dbReference type="Pfam" id="PF00072">
    <property type="entry name" value="Response_reg"/>
    <property type="match status" value="1"/>
</dbReference>
<evidence type="ECO:0000256" key="3">
    <source>
        <dbReference type="ARBA" id="ARBA00023163"/>
    </source>
</evidence>
<dbReference type="Gene3D" id="1.10.10.60">
    <property type="entry name" value="Homeodomain-like"/>
    <property type="match status" value="1"/>
</dbReference>
<feature type="domain" description="Response regulatory" evidence="6">
    <location>
        <begin position="25"/>
        <end position="182"/>
    </location>
</feature>
<evidence type="ECO:0000256" key="4">
    <source>
        <dbReference type="ARBA" id="ARBA00023242"/>
    </source>
</evidence>
<dbReference type="GO" id="GO:0009736">
    <property type="term" value="P:cytokinin-activated signaling pathway"/>
    <property type="evidence" value="ECO:0007669"/>
    <property type="project" value="InterPro"/>
</dbReference>
<reference evidence="7 8" key="1">
    <citation type="submission" date="2013-10" db="EMBL/GenBank/DDBJ databases">
        <authorList>
            <consortium name="International Citrus Genome Consortium"/>
            <person name="Jenkins J."/>
            <person name="Schmutz J."/>
            <person name="Prochnik S."/>
            <person name="Rokhsar D."/>
            <person name="Gmitter F."/>
            <person name="Ollitrault P."/>
            <person name="Machado M."/>
            <person name="Talon M."/>
            <person name="Wincker P."/>
            <person name="Jaillon O."/>
            <person name="Morgante M."/>
        </authorList>
    </citation>
    <scope>NUCLEOTIDE SEQUENCE</scope>
    <source>
        <strain evidence="8">cv. Clemenules</strain>
    </source>
</reference>
<evidence type="ECO:0000256" key="2">
    <source>
        <dbReference type="ARBA" id="ARBA00023015"/>
    </source>
</evidence>
<evidence type="ECO:0000313" key="7">
    <source>
        <dbReference type="EMBL" id="ESR49319.1"/>
    </source>
</evidence>
<evidence type="ECO:0000256" key="1">
    <source>
        <dbReference type="ARBA" id="ARBA00023012"/>
    </source>
</evidence>
<dbReference type="SMART" id="SM00448">
    <property type="entry name" value="REC"/>
    <property type="match status" value="1"/>
</dbReference>
<keyword evidence="3" id="KW-0804">Transcription</keyword>
<dbReference type="PANTHER" id="PTHR43874">
    <property type="entry name" value="TWO-COMPONENT RESPONSE REGULATOR"/>
    <property type="match status" value="1"/>
</dbReference>
<sequence>MTAEEKGGSSSDEDGVIDKFPIGMRVLAVDDDQTCLKILEKFLRECQYEVTVTNRAITALKMLRENRNNFDLVISDVYMPDMDGFKLLELVGLEMDLPVVKAVPKKILDLMNVEGLTRENVKFRLSLKRLGNKTLEAGMVASVGSKDSSYLRIGALDGFGGSHSVNSPGRLSSSALSSSYVPGSMIGRLNSSAGLSMHGIASSGMIKPGLSQSFNTSFNTIGKNQQAMFPANRNSNLVQGVQTSLEPNQMPQSESTTHIGDFNHINSPTAFTAATGFIDARVAVGSSSSSVSTSLSNLMMLQANPHQAQSRDAYGNQSSLTVASLNQAYFDVGVHDSSNFLDHGRCQESWQDAVQLSKSSSISLPLGEPFILDQVPPNNLDNILSSNCYLDISSSIANSTYLENSRGDLSYQPGMIGNEIQNYASKQWMEHKQDYNQNIDHPVSNVNSLLCSNYTMGPFSSSMNQSNSPYVAQHTGVEKASLDTNLRSNDDFLLEQSACHDGFMQNNYDPIYDECND</sequence>
<dbReference type="Gene3D" id="3.40.50.2300">
    <property type="match status" value="1"/>
</dbReference>
<name>V4VAP0_CITCL</name>
<dbReference type="OMA" id="MPLEFDQ"/>
<dbReference type="GO" id="GO:0000160">
    <property type="term" value="P:phosphorelay signal transduction system"/>
    <property type="evidence" value="ECO:0007669"/>
    <property type="project" value="UniProtKB-KW"/>
</dbReference>
<evidence type="ECO:0000259" key="6">
    <source>
        <dbReference type="PROSITE" id="PS50110"/>
    </source>
</evidence>
<evidence type="ECO:0000256" key="5">
    <source>
        <dbReference type="PROSITE-ProRule" id="PRU00169"/>
    </source>
</evidence>
<dbReference type="CDD" id="cd17584">
    <property type="entry name" value="REC_typeB_ARR-like"/>
    <property type="match status" value="1"/>
</dbReference>
<dbReference type="eggNOG" id="KOG1601">
    <property type="taxonomic scope" value="Eukaryota"/>
</dbReference>
<accession>V4VAP0</accession>
<keyword evidence="5" id="KW-0597">Phosphoprotein</keyword>
<evidence type="ECO:0000313" key="8">
    <source>
        <dbReference type="Proteomes" id="UP000030687"/>
    </source>
</evidence>
<dbReference type="InterPro" id="IPR001789">
    <property type="entry name" value="Sig_transdc_resp-reg_receiver"/>
</dbReference>
<dbReference type="PANTHER" id="PTHR43874:SF205">
    <property type="entry name" value="TWO-COMPONENT RESPONSE REGULATOR ORR23"/>
    <property type="match status" value="1"/>
</dbReference>
<dbReference type="Gramene" id="ESR49319">
    <property type="protein sequence ID" value="ESR49319"/>
    <property type="gene ID" value="CICLE_v10033605mg"/>
</dbReference>
<keyword evidence="2" id="KW-0805">Transcription regulation</keyword>
<dbReference type="KEGG" id="cic:CICLE_v10033605mg"/>
<dbReference type="InParanoid" id="V4VAP0"/>
<proteinExistence type="predicted"/>
<organism evidence="7 8">
    <name type="scientific">Citrus clementina</name>
    <name type="common">Clementine</name>
    <name type="synonym">Citrus deliciosa x Citrus sinensis</name>
    <dbReference type="NCBI Taxonomy" id="85681"/>
    <lineage>
        <taxon>Eukaryota</taxon>
        <taxon>Viridiplantae</taxon>
        <taxon>Streptophyta</taxon>
        <taxon>Embryophyta</taxon>
        <taxon>Tracheophyta</taxon>
        <taxon>Spermatophyta</taxon>
        <taxon>Magnoliopsida</taxon>
        <taxon>eudicotyledons</taxon>
        <taxon>Gunneridae</taxon>
        <taxon>Pentapetalae</taxon>
        <taxon>rosids</taxon>
        <taxon>malvids</taxon>
        <taxon>Sapindales</taxon>
        <taxon>Rutaceae</taxon>
        <taxon>Aurantioideae</taxon>
        <taxon>Citrus</taxon>
    </lineage>
</organism>
<dbReference type="SUPFAM" id="SSF52172">
    <property type="entry name" value="CheY-like"/>
    <property type="match status" value="1"/>
</dbReference>